<sequence length="1021" mass="110857">MHRSSSLLLLLAIITLAHGAEPAKDKASPQSPATAQSPLELAAIARLKQKMNEIIIPSVHFENATLEQALEFLRKKSRQLDKSSAPTGTKGIKLILRQPAPQEEIRITLDLKDVPFSEALLYVTELGQMVYRVDAEGVILSDRHAYESERHTRTFRVPPDFFSVEDYDPSNVPTDPFATTALAPNTPAGKIPRKTPQQILEAAGITFPEGSSVSFNPLTGLLRVTNNQPNLDLVEALCESILYHPPKIIALTLTIIEGPGDLVRQINTDASKSADAGRQLTSLLDLAHKPGSSVRVAGHAFIETKSGYPVTTEAVSEPWLSNRAPIDLSSRISETADQQPTGLCLNLEPSIQADGQTIDLKLDLELRQFASSATDAPHSDGTTPATDIPSHHLTSSLMIRDGTTKLIGIARPPGLQQKANDTLWAAFITTAIRYVENPPHHLALGIPSTSTPPKGLSSITFQIPEGLFESIMEPAPKSLKDWLIDQGVTFPSGSVIELKNDLLQITNTQENIDTISTLIAAAVHKAPKNVAVRLHTVRLPSSYLPKLSQAALNSTDQTAEWKEVESAAARGEAVFLESAFFETKSGTRSSHVAAKECYFLAQTPPKDKSPPAISLKNQTLGSSLELEPTLGADGRTIEVDYNHDLHVTAADSIRALKTRSHTTMHEGEIRLIALHQDLCSSHADHIWATFLQCNVVPHFPRPKHPLKVTALASANPDALETKTYYPPPEILFELHKLNSPSPFPAMGADPFGTNDSPAPQEVPQSPKSPQDVLKKLGFTFPKGSLSHFDATTSTLTVRNTPANHALIAAAIEKHILALPSTVAITTHVLQGPGPLLRSLASQASHKSDHRTEFDELLTAAKAGTVLHLDTARLESKPGTRAITNQGHEHKAICEITLDEKGQPVLKQEPRPVGCNVELEATVSKDSPFVDLIISAEYHTAPPLEHREHLIAPQGHRLDFPLTDFFTSKTVTGITIPSGTARLLSLYRPTGKPEFEKQDILQAIFITCDILRLNDPPAAAVK</sequence>
<dbReference type="EMBL" id="JACHIG010000006">
    <property type="protein sequence ID" value="MBB5033465.1"/>
    <property type="molecule type" value="Genomic_DNA"/>
</dbReference>
<dbReference type="AlphaFoldDB" id="A0A7W7YCQ5"/>
<evidence type="ECO:0000313" key="3">
    <source>
        <dbReference type="EMBL" id="MBB5033465.1"/>
    </source>
</evidence>
<accession>A0A7W7YCQ5</accession>
<dbReference type="Proteomes" id="UP000590740">
    <property type="component" value="Unassembled WGS sequence"/>
</dbReference>
<dbReference type="RefSeq" id="WP_184340391.1">
    <property type="nucleotide sequence ID" value="NZ_JACHIG010000006.1"/>
</dbReference>
<comment type="caution">
    <text evidence="3">The sequence shown here is derived from an EMBL/GenBank/DDBJ whole genome shotgun (WGS) entry which is preliminary data.</text>
</comment>
<keyword evidence="4" id="KW-1185">Reference proteome</keyword>
<proteinExistence type="predicted"/>
<feature type="region of interest" description="Disordered" evidence="1">
    <location>
        <begin position="743"/>
        <end position="769"/>
    </location>
</feature>
<keyword evidence="2" id="KW-0732">Signal</keyword>
<name>A0A7W7YCQ5_9BACT</name>
<organism evidence="3 4">
    <name type="scientific">Prosthecobacter vanneervenii</name>
    <dbReference type="NCBI Taxonomy" id="48466"/>
    <lineage>
        <taxon>Bacteria</taxon>
        <taxon>Pseudomonadati</taxon>
        <taxon>Verrucomicrobiota</taxon>
        <taxon>Verrucomicrobiia</taxon>
        <taxon>Verrucomicrobiales</taxon>
        <taxon>Verrucomicrobiaceae</taxon>
        <taxon>Prosthecobacter</taxon>
    </lineage>
</organism>
<feature type="signal peptide" evidence="2">
    <location>
        <begin position="1"/>
        <end position="19"/>
    </location>
</feature>
<evidence type="ECO:0000256" key="1">
    <source>
        <dbReference type="SAM" id="MobiDB-lite"/>
    </source>
</evidence>
<feature type="compositionally biased region" description="Polar residues" evidence="1">
    <location>
        <begin position="753"/>
        <end position="768"/>
    </location>
</feature>
<reference evidence="3 4" key="1">
    <citation type="submission" date="2020-08" db="EMBL/GenBank/DDBJ databases">
        <title>Genomic Encyclopedia of Type Strains, Phase IV (KMG-IV): sequencing the most valuable type-strain genomes for metagenomic binning, comparative biology and taxonomic classification.</title>
        <authorList>
            <person name="Goeker M."/>
        </authorList>
    </citation>
    <scope>NUCLEOTIDE SEQUENCE [LARGE SCALE GENOMIC DNA]</scope>
    <source>
        <strain evidence="3 4">DSM 12252</strain>
    </source>
</reference>
<feature type="chain" id="PRO_5030709820" evidence="2">
    <location>
        <begin position="20"/>
        <end position="1021"/>
    </location>
</feature>
<gene>
    <name evidence="3" type="ORF">HNQ65_003053</name>
</gene>
<evidence type="ECO:0000313" key="4">
    <source>
        <dbReference type="Proteomes" id="UP000590740"/>
    </source>
</evidence>
<evidence type="ECO:0000256" key="2">
    <source>
        <dbReference type="SAM" id="SignalP"/>
    </source>
</evidence>
<protein>
    <submittedName>
        <fullName evidence="3">Uncharacterized protein</fullName>
    </submittedName>
</protein>